<dbReference type="InterPro" id="IPR011576">
    <property type="entry name" value="Pyridox_Oxase_N"/>
</dbReference>
<keyword evidence="1" id="KW-0560">Oxidoreductase</keyword>
<dbReference type="GO" id="GO:0070967">
    <property type="term" value="F:coenzyme F420 binding"/>
    <property type="evidence" value="ECO:0007669"/>
    <property type="project" value="TreeGrafter"/>
</dbReference>
<dbReference type="NCBIfam" id="TIGR03618">
    <property type="entry name" value="Rv1155_F420"/>
    <property type="match status" value="1"/>
</dbReference>
<feature type="domain" description="Pyridoxamine 5'-phosphate oxidase N-terminal" evidence="2">
    <location>
        <begin position="4"/>
        <end position="132"/>
    </location>
</feature>
<evidence type="ECO:0000256" key="1">
    <source>
        <dbReference type="ARBA" id="ARBA00023002"/>
    </source>
</evidence>
<dbReference type="PANTHER" id="PTHR35176">
    <property type="entry name" value="HEME OXYGENASE HI_0854-RELATED"/>
    <property type="match status" value="1"/>
</dbReference>
<name>A0A1M5TAM2_9ACTN</name>
<dbReference type="EMBL" id="FQVU01000006">
    <property type="protein sequence ID" value="SHH47764.1"/>
    <property type="molecule type" value="Genomic_DNA"/>
</dbReference>
<proteinExistence type="predicted"/>
<dbReference type="GO" id="GO:0016627">
    <property type="term" value="F:oxidoreductase activity, acting on the CH-CH group of donors"/>
    <property type="evidence" value="ECO:0007669"/>
    <property type="project" value="TreeGrafter"/>
</dbReference>
<dbReference type="AlphaFoldDB" id="A0A1M5TAM2"/>
<evidence type="ECO:0000313" key="4">
    <source>
        <dbReference type="Proteomes" id="UP000186132"/>
    </source>
</evidence>
<dbReference type="Gene3D" id="2.30.110.10">
    <property type="entry name" value="Electron Transport, Fmn-binding Protein, Chain A"/>
    <property type="match status" value="1"/>
</dbReference>
<dbReference type="Pfam" id="PF01243">
    <property type="entry name" value="PNPOx_N"/>
    <property type="match status" value="1"/>
</dbReference>
<dbReference type="GO" id="GO:0005829">
    <property type="term" value="C:cytosol"/>
    <property type="evidence" value="ECO:0007669"/>
    <property type="project" value="TreeGrafter"/>
</dbReference>
<dbReference type="InterPro" id="IPR012349">
    <property type="entry name" value="Split_barrel_FMN-bd"/>
</dbReference>
<gene>
    <name evidence="3" type="ORF">SAMN05443575_3953</name>
</gene>
<dbReference type="PANTHER" id="PTHR35176:SF1">
    <property type="entry name" value="F420H(2)-DEPENDENT BILIVERDIN REDUCTASE"/>
    <property type="match status" value="1"/>
</dbReference>
<reference evidence="3 4" key="1">
    <citation type="submission" date="2016-11" db="EMBL/GenBank/DDBJ databases">
        <authorList>
            <person name="Jaros S."/>
            <person name="Januszkiewicz K."/>
            <person name="Wedrychowicz H."/>
        </authorList>
    </citation>
    <scope>NUCLEOTIDE SEQUENCE [LARGE SCALE GENOMIC DNA]</scope>
    <source>
        <strain evidence="3 4">DSM 45627</strain>
    </source>
</reference>
<evidence type="ECO:0000259" key="2">
    <source>
        <dbReference type="Pfam" id="PF01243"/>
    </source>
</evidence>
<dbReference type="SUPFAM" id="SSF50475">
    <property type="entry name" value="FMN-binding split barrel"/>
    <property type="match status" value="1"/>
</dbReference>
<dbReference type="InterPro" id="IPR019920">
    <property type="entry name" value="F420-binding_dom_put"/>
</dbReference>
<dbReference type="OrthoDB" id="157302at2"/>
<evidence type="ECO:0000313" key="3">
    <source>
        <dbReference type="EMBL" id="SHH47764.1"/>
    </source>
</evidence>
<sequence length="138" mass="14999">MSDERRREFLSAGTRTAILSTVRKDGTPHAAPIWFVLDGDVVVFTTGEDTVKGRNLRRTGVATVTVDEAAPPFSFVTLTGDVEIVDDPDALLQWATRLGGRYMGEAAAEQFGRRNAVPGELLVRLTPRRVTAQDAVAD</sequence>
<dbReference type="Proteomes" id="UP000186132">
    <property type="component" value="Unassembled WGS sequence"/>
</dbReference>
<keyword evidence="4" id="KW-1185">Reference proteome</keyword>
<protein>
    <submittedName>
        <fullName evidence="3">PPOX class probable F420-dependent enzyme</fullName>
    </submittedName>
</protein>
<dbReference type="STRING" id="1206085.SAMN05443575_3953"/>
<organism evidence="3 4">
    <name type="scientific">Jatrophihabitans endophyticus</name>
    <dbReference type="NCBI Taxonomy" id="1206085"/>
    <lineage>
        <taxon>Bacteria</taxon>
        <taxon>Bacillati</taxon>
        <taxon>Actinomycetota</taxon>
        <taxon>Actinomycetes</taxon>
        <taxon>Jatrophihabitantales</taxon>
        <taxon>Jatrophihabitantaceae</taxon>
        <taxon>Jatrophihabitans</taxon>
    </lineage>
</organism>
<dbReference type="InterPro" id="IPR052019">
    <property type="entry name" value="F420H2_bilvrd_red/Heme_oxyg"/>
</dbReference>
<accession>A0A1M5TAM2</accession>